<feature type="transmembrane region" description="Helical" evidence="1">
    <location>
        <begin position="85"/>
        <end position="105"/>
    </location>
</feature>
<evidence type="ECO:0000313" key="2">
    <source>
        <dbReference type="EMBL" id="SNR54246.1"/>
    </source>
</evidence>
<keyword evidence="1" id="KW-0812">Transmembrane</keyword>
<protein>
    <submittedName>
        <fullName evidence="2">Uncharacterized protein</fullName>
    </submittedName>
</protein>
<feature type="transmembrane region" description="Helical" evidence="1">
    <location>
        <begin position="52"/>
        <end position="73"/>
    </location>
</feature>
<name>A0A238X5F8_HALVU</name>
<gene>
    <name evidence="2" type="ORF">SAMN06264855_1143</name>
</gene>
<keyword evidence="1" id="KW-1133">Transmembrane helix</keyword>
<organism evidence="2 3">
    <name type="scientific">Halorubrum vacuolatum</name>
    <name type="common">Natronobacterium vacuolatum</name>
    <dbReference type="NCBI Taxonomy" id="63740"/>
    <lineage>
        <taxon>Archaea</taxon>
        <taxon>Methanobacteriati</taxon>
        <taxon>Methanobacteriota</taxon>
        <taxon>Stenosarchaea group</taxon>
        <taxon>Halobacteria</taxon>
        <taxon>Halobacteriales</taxon>
        <taxon>Haloferacaceae</taxon>
        <taxon>Halorubrum</taxon>
    </lineage>
</organism>
<keyword evidence="1" id="KW-0472">Membrane</keyword>
<proteinExistence type="predicted"/>
<sequence>MTEANGLEPFADQSRGEHVLTVLGGVVVCLVAYVGTASLLFGLSVLDHGAPFGPRGAVTAIASLAVWGYYTGAFIRGKGGPLTDVLIYPTVTIALVPVAFRWLVFGPDWVGLRERFAFVIFRPGFILDIVIHVLPGVLFSGLLLALWASMLGEERIAAWQRRHLTPAFRAAFVEKEGDNGNEDGDPNDDRGG</sequence>
<keyword evidence="3" id="KW-1185">Reference proteome</keyword>
<dbReference type="OrthoDB" id="325419at2157"/>
<feature type="transmembrane region" description="Helical" evidence="1">
    <location>
        <begin position="20"/>
        <end position="46"/>
    </location>
</feature>
<reference evidence="2 3" key="1">
    <citation type="submission" date="2017-06" db="EMBL/GenBank/DDBJ databases">
        <authorList>
            <person name="Kim H.J."/>
            <person name="Triplett B.A."/>
        </authorList>
    </citation>
    <scope>NUCLEOTIDE SEQUENCE [LARGE SCALE GENOMIC DNA]</scope>
    <source>
        <strain evidence="2 3">DSM 8800</strain>
    </source>
</reference>
<accession>A0A238X5F8</accession>
<feature type="transmembrane region" description="Helical" evidence="1">
    <location>
        <begin position="125"/>
        <end position="152"/>
    </location>
</feature>
<dbReference type="RefSeq" id="WP_089385326.1">
    <property type="nucleotide sequence ID" value="NZ_FZNQ01000014.1"/>
</dbReference>
<dbReference type="Proteomes" id="UP000198397">
    <property type="component" value="Unassembled WGS sequence"/>
</dbReference>
<evidence type="ECO:0000256" key="1">
    <source>
        <dbReference type="SAM" id="Phobius"/>
    </source>
</evidence>
<evidence type="ECO:0000313" key="3">
    <source>
        <dbReference type="Proteomes" id="UP000198397"/>
    </source>
</evidence>
<dbReference type="EMBL" id="FZNQ01000014">
    <property type="protein sequence ID" value="SNR54246.1"/>
    <property type="molecule type" value="Genomic_DNA"/>
</dbReference>
<dbReference type="AlphaFoldDB" id="A0A238X5F8"/>